<dbReference type="PROSITE" id="PS00497">
    <property type="entry name" value="TYROSINASE_1"/>
    <property type="match status" value="1"/>
</dbReference>
<dbReference type="InterPro" id="IPR057190">
    <property type="entry name" value="DUF7868"/>
</dbReference>
<keyword evidence="5" id="KW-0186">Copper</keyword>
<dbReference type="Pfam" id="PF25271">
    <property type="entry name" value="DUF7868"/>
    <property type="match status" value="1"/>
</dbReference>
<evidence type="ECO:0000259" key="6">
    <source>
        <dbReference type="PROSITE" id="PS00497"/>
    </source>
</evidence>
<dbReference type="PANTHER" id="PTHR11474:SF76">
    <property type="entry name" value="SHKT DOMAIN-CONTAINING PROTEIN"/>
    <property type="match status" value="1"/>
</dbReference>
<evidence type="ECO:0000313" key="8">
    <source>
        <dbReference type="EMBL" id="TFW19502.1"/>
    </source>
</evidence>
<dbReference type="GO" id="GO:0004097">
    <property type="term" value="F:catechol oxidase activity"/>
    <property type="evidence" value="ECO:0007669"/>
    <property type="project" value="InterPro"/>
</dbReference>
<dbReference type="InterPro" id="IPR008922">
    <property type="entry name" value="Di-copper_centre_dom_sf"/>
</dbReference>
<feature type="domain" description="Tyrosinase copper-binding" evidence="7">
    <location>
        <begin position="227"/>
        <end position="238"/>
    </location>
</feature>
<dbReference type="RefSeq" id="WP_135207409.1">
    <property type="nucleotide sequence ID" value="NZ_SPVF01000146.1"/>
</dbReference>
<name>A0A4Y9SBZ4_9BURK</name>
<evidence type="ECO:0000256" key="4">
    <source>
        <dbReference type="ARBA" id="ARBA00023002"/>
    </source>
</evidence>
<dbReference type="InterPro" id="IPR050316">
    <property type="entry name" value="Tyrosinase/Hemocyanin"/>
</dbReference>
<dbReference type="OrthoDB" id="2874181at2"/>
<dbReference type="Pfam" id="PF12142">
    <property type="entry name" value="PPO1_DWL"/>
    <property type="match status" value="1"/>
</dbReference>
<sequence>MATRERKDVYKLPAGDRTLYWYGRAITALRARATTEPTSWRYQAAIHGFDAASPFWAGAGTLPPSTERSRFWDQCQHGTWYFLPWHRMYLAYFEQIVLQTIVSLGGPSTWALPFWNYSDTTNPAALTMPPAFTSGTPASNPLQMPAAGGLPGRVNTVLQARDVSLTNALASRVFVGMYTGGSTGFGGVITGFNHLGNGHGLVEYTPHDFVHADIGGAMNDVATAALDPIFWLHHANIDRLWQVWLNQGGRSNPTDSRWLTQPFSFHDSRRNVVTLTPAQVMNTTLILGGYTYQGVHPVAGEGVEEGLAREEREPVHCGSTTGPIHLEGQAEELTFHFNPGMDAPYRDDADAWLNFEAIIGKGIAPIHDVYVNMPERCADPERYLLCSLPLFGSDMPPGHGRHGMGITYAVNVTAMVEELRERGEWRPGTMRLHIQPRAQHDGGHGYGHRHGHGHPRRGHWHVTIGRLTFYGQ</sequence>
<dbReference type="SUPFAM" id="SSF48056">
    <property type="entry name" value="Di-copper centre-containing domain"/>
    <property type="match status" value="1"/>
</dbReference>
<evidence type="ECO:0000259" key="7">
    <source>
        <dbReference type="PROSITE" id="PS00498"/>
    </source>
</evidence>
<proteinExistence type="inferred from homology"/>
<dbReference type="PROSITE" id="PS00498">
    <property type="entry name" value="TYROSINASE_2"/>
    <property type="match status" value="1"/>
</dbReference>
<evidence type="ECO:0000256" key="2">
    <source>
        <dbReference type="ARBA" id="ARBA00009928"/>
    </source>
</evidence>
<comment type="cofactor">
    <cofactor evidence="1">
        <name>Cu(2+)</name>
        <dbReference type="ChEBI" id="CHEBI:29036"/>
    </cofactor>
</comment>
<dbReference type="PRINTS" id="PR00092">
    <property type="entry name" value="TYROSINASE"/>
</dbReference>
<keyword evidence="4" id="KW-0560">Oxidoreductase</keyword>
<dbReference type="Pfam" id="PF00264">
    <property type="entry name" value="Tyrosinase"/>
    <property type="match status" value="1"/>
</dbReference>
<dbReference type="GO" id="GO:0046872">
    <property type="term" value="F:metal ion binding"/>
    <property type="evidence" value="ECO:0007669"/>
    <property type="project" value="UniProtKB-KW"/>
</dbReference>
<dbReference type="InterPro" id="IPR002227">
    <property type="entry name" value="Tyrosinase_Cu-bd"/>
</dbReference>
<keyword evidence="9" id="KW-1185">Reference proteome</keyword>
<dbReference type="EMBL" id="SPVF01000146">
    <property type="protein sequence ID" value="TFW19502.1"/>
    <property type="molecule type" value="Genomic_DNA"/>
</dbReference>
<dbReference type="Proteomes" id="UP000298438">
    <property type="component" value="Unassembled WGS sequence"/>
</dbReference>
<keyword evidence="3" id="KW-0479">Metal-binding</keyword>
<comment type="similarity">
    <text evidence="2">Belongs to the tyrosinase family.</text>
</comment>
<comment type="caution">
    <text evidence="8">The sequence shown here is derived from an EMBL/GenBank/DDBJ whole genome shotgun (WGS) entry which is preliminary data.</text>
</comment>
<dbReference type="Gene3D" id="1.10.1280.10">
    <property type="entry name" value="Di-copper center containing domain from catechol oxidase"/>
    <property type="match status" value="1"/>
</dbReference>
<accession>A0A4Y9SBZ4</accession>
<organism evidence="8 9">
    <name type="scientific">Zemynaea arenosa</name>
    <dbReference type="NCBI Taxonomy" id="2561931"/>
    <lineage>
        <taxon>Bacteria</taxon>
        <taxon>Pseudomonadati</taxon>
        <taxon>Pseudomonadota</taxon>
        <taxon>Betaproteobacteria</taxon>
        <taxon>Burkholderiales</taxon>
        <taxon>Oxalobacteraceae</taxon>
        <taxon>Telluria group</taxon>
        <taxon>Zemynaea</taxon>
    </lineage>
</organism>
<reference evidence="8 9" key="1">
    <citation type="submission" date="2019-03" db="EMBL/GenBank/DDBJ databases">
        <title>Draft Genome Sequence of Massilia arenosa sp. nov., a Novel Massilia Species Isolated from a Sandy-loam Maize Soil.</title>
        <authorList>
            <person name="Raths R."/>
            <person name="Peta V."/>
            <person name="Bucking H."/>
        </authorList>
    </citation>
    <scope>NUCLEOTIDE SEQUENCE [LARGE SCALE GENOMIC DNA]</scope>
    <source>
        <strain evidence="8 9">MC02</strain>
    </source>
</reference>
<feature type="domain" description="Tyrosinase copper-binding" evidence="6">
    <location>
        <begin position="77"/>
        <end position="94"/>
    </location>
</feature>
<evidence type="ECO:0000256" key="5">
    <source>
        <dbReference type="ARBA" id="ARBA00023008"/>
    </source>
</evidence>
<evidence type="ECO:0000313" key="9">
    <source>
        <dbReference type="Proteomes" id="UP000298438"/>
    </source>
</evidence>
<evidence type="ECO:0000256" key="3">
    <source>
        <dbReference type="ARBA" id="ARBA00022723"/>
    </source>
</evidence>
<dbReference type="InterPro" id="IPR022739">
    <property type="entry name" value="Polyphenol_oxidase_cen"/>
</dbReference>
<gene>
    <name evidence="8" type="ORF">E4L96_11740</name>
</gene>
<protein>
    <recommendedName>
        <fullName evidence="6 7">Tyrosinase copper-binding domain-containing protein</fullName>
    </recommendedName>
</protein>
<dbReference type="PANTHER" id="PTHR11474">
    <property type="entry name" value="TYROSINASE FAMILY MEMBER"/>
    <property type="match status" value="1"/>
</dbReference>
<evidence type="ECO:0000256" key="1">
    <source>
        <dbReference type="ARBA" id="ARBA00001973"/>
    </source>
</evidence>
<dbReference type="AlphaFoldDB" id="A0A4Y9SBZ4"/>